<comment type="caution">
    <text evidence="2">The sequence shown here is derived from an EMBL/GenBank/DDBJ whole genome shotgun (WGS) entry which is preliminary data.</text>
</comment>
<accession>A0A7K4ECU8</accession>
<keyword evidence="3" id="KW-1185">Reference proteome</keyword>
<proteinExistence type="predicted"/>
<name>A0A7K4ECU8_9PSED</name>
<evidence type="ECO:0000313" key="2">
    <source>
        <dbReference type="EMBL" id="NNJ15462.1"/>
    </source>
</evidence>
<evidence type="ECO:0000313" key="3">
    <source>
        <dbReference type="Proteomes" id="UP000010448"/>
    </source>
</evidence>
<feature type="domain" description="Phage head morphogenesis" evidence="1">
    <location>
        <begin position="61"/>
        <end position="190"/>
    </location>
</feature>
<dbReference type="RefSeq" id="WP_170394536.1">
    <property type="nucleotide sequence ID" value="NZ_AMWJ02000001.1"/>
</dbReference>
<dbReference type="NCBIfam" id="TIGR01641">
    <property type="entry name" value="phageSPP1_gp7"/>
    <property type="match status" value="1"/>
</dbReference>
<gene>
    <name evidence="2" type="ORF">CSV86_009560</name>
</gene>
<dbReference type="EMBL" id="AMWJ02000001">
    <property type="protein sequence ID" value="NNJ15462.1"/>
    <property type="molecule type" value="Genomic_DNA"/>
</dbReference>
<dbReference type="InterPro" id="IPR006528">
    <property type="entry name" value="Phage_head_morphogenesis_dom"/>
</dbReference>
<dbReference type="Pfam" id="PF04233">
    <property type="entry name" value="Phage_Mu_F"/>
    <property type="match status" value="1"/>
</dbReference>
<reference evidence="2 3" key="1">
    <citation type="journal article" date="2013" name="Genome Announc.">
        <title>Genome Sequence of Naphthalene-Degrading Soil Bacterium Pseudomonas putida CSV86.</title>
        <authorList>
            <person name="Phale P.S."/>
            <person name="Paliwal V."/>
            <person name="Raju S.C."/>
            <person name="Modak A."/>
            <person name="Purohit H.J."/>
        </authorList>
    </citation>
    <scope>NUCLEOTIDE SEQUENCE [LARGE SCALE GENOMIC DNA]</scope>
    <source>
        <strain evidence="2 3">CSV86</strain>
    </source>
</reference>
<evidence type="ECO:0000259" key="1">
    <source>
        <dbReference type="Pfam" id="PF04233"/>
    </source>
</evidence>
<protein>
    <submittedName>
        <fullName evidence="2">Minor capsid protein</fullName>
    </submittedName>
</protein>
<sequence length="275" mass="30644">MAKPVNPVDLKAIFGLEPAAAITYLKSKGYAVTWDWQDMLDAAHDQAFTVAKAMRLDLLSDIRESLERALKEGRTLKQFTTELQPILEKQGWWGKQVIVDGQGEAELVQLGSPYRLKTIYQTNLQSAYMAGRKAAMEDAAESHPYWRYVAIMDGKTRPSHAALNGVVYRHDDPIWSAIYPPNGFNCRCRVTALSEAAMKRRKLTLAYSADTVRRETVEVGVNKRTGEVRTAEVTVVRVTGSDGKVRQFRTDPGFNHSPGEGLADVLKAKGLHDHA</sequence>
<dbReference type="AlphaFoldDB" id="A0A7K4ECU8"/>
<organism evidence="2 3">
    <name type="scientific">Pseudomonas bharatica CSV86</name>
    <dbReference type="NCBI Taxonomy" id="1005395"/>
    <lineage>
        <taxon>Bacteria</taxon>
        <taxon>Pseudomonadati</taxon>
        <taxon>Pseudomonadota</taxon>
        <taxon>Gammaproteobacteria</taxon>
        <taxon>Pseudomonadales</taxon>
        <taxon>Pseudomonadaceae</taxon>
        <taxon>Pseudomonas</taxon>
        <taxon>Pseudomonas bharatica</taxon>
    </lineage>
</organism>
<dbReference type="Proteomes" id="UP000010448">
    <property type="component" value="Unassembled WGS sequence"/>
</dbReference>